<sequence>MRVVRHWNRLPREVVAAPSLEVFKARLDGALSNLDEMNHLQELSKRAPSTRQRALMTNVVAKVRSEIFMHQNKDMDLLERVQRRATKMIRRLEHLSYEDRLRVGVVQPGEEKALGRPYSSLPVSEGGLQEIWRGTFYKGMVVVGQGVMALNCKRIRYKEEILDYEGGEALEQVTQRSCDCPIPGSVQGQVGWGFEQPGLV</sequence>
<protein>
    <submittedName>
        <fullName evidence="1">Uncharacterized protein</fullName>
    </submittedName>
</protein>
<evidence type="ECO:0000313" key="2">
    <source>
        <dbReference type="Proteomes" id="UP001333110"/>
    </source>
</evidence>
<dbReference type="Proteomes" id="UP001333110">
    <property type="component" value="Unassembled WGS sequence"/>
</dbReference>
<organism evidence="1 2">
    <name type="scientific">Mycteria americana</name>
    <name type="common">Wood stork</name>
    <dbReference type="NCBI Taxonomy" id="33587"/>
    <lineage>
        <taxon>Eukaryota</taxon>
        <taxon>Metazoa</taxon>
        <taxon>Chordata</taxon>
        <taxon>Craniata</taxon>
        <taxon>Vertebrata</taxon>
        <taxon>Euteleostomi</taxon>
        <taxon>Archelosauria</taxon>
        <taxon>Archosauria</taxon>
        <taxon>Dinosauria</taxon>
        <taxon>Saurischia</taxon>
        <taxon>Theropoda</taxon>
        <taxon>Coelurosauria</taxon>
        <taxon>Aves</taxon>
        <taxon>Neognathae</taxon>
        <taxon>Neoaves</taxon>
        <taxon>Aequornithes</taxon>
        <taxon>Ciconiiformes</taxon>
        <taxon>Ciconiidae</taxon>
        <taxon>Mycteria</taxon>
    </lineage>
</organism>
<keyword evidence="2" id="KW-1185">Reference proteome</keyword>
<comment type="caution">
    <text evidence="1">The sequence shown here is derived from an EMBL/GenBank/DDBJ whole genome shotgun (WGS) entry which is preliminary data.</text>
</comment>
<name>A0AAN7NSJ5_MYCAM</name>
<dbReference type="EMBL" id="JAUNZN010000001">
    <property type="protein sequence ID" value="KAK4831240.1"/>
    <property type="molecule type" value="Genomic_DNA"/>
</dbReference>
<evidence type="ECO:0000313" key="1">
    <source>
        <dbReference type="EMBL" id="KAK4831240.1"/>
    </source>
</evidence>
<feature type="non-terminal residue" evidence="1">
    <location>
        <position position="200"/>
    </location>
</feature>
<proteinExistence type="predicted"/>
<reference evidence="1 2" key="1">
    <citation type="journal article" date="2023" name="J. Hered.">
        <title>Chromosome-level genome of the wood stork (Mycteria americana) provides insight into avian chromosome evolution.</title>
        <authorList>
            <person name="Flamio R. Jr."/>
            <person name="Ramstad K.M."/>
        </authorList>
    </citation>
    <scope>NUCLEOTIDE SEQUENCE [LARGE SCALE GENOMIC DNA]</scope>
    <source>
        <strain evidence="1">JAX WOST 10</strain>
    </source>
</reference>
<gene>
    <name evidence="1" type="ORF">QYF61_016472</name>
</gene>
<accession>A0AAN7NSJ5</accession>
<dbReference type="AlphaFoldDB" id="A0AAN7NSJ5"/>